<evidence type="ECO:0000313" key="4">
    <source>
        <dbReference type="Proteomes" id="UP001177023"/>
    </source>
</evidence>
<comment type="caution">
    <text evidence="3">The sequence shown here is derived from an EMBL/GenBank/DDBJ whole genome shotgun (WGS) entry which is preliminary data.</text>
</comment>
<feature type="transmembrane region" description="Helical" evidence="1">
    <location>
        <begin position="233"/>
        <end position="252"/>
    </location>
</feature>
<dbReference type="PANTHER" id="PTHR12892">
    <property type="entry name" value="FGF RECEPTOR ACTIVATING PROTEIN 1"/>
    <property type="match status" value="1"/>
</dbReference>
<feature type="transmembrane region" description="Helical" evidence="1">
    <location>
        <begin position="192"/>
        <end position="213"/>
    </location>
</feature>
<feature type="transmembrane region" description="Helical" evidence="1">
    <location>
        <begin position="148"/>
        <end position="171"/>
    </location>
</feature>
<dbReference type="Proteomes" id="UP001177023">
    <property type="component" value="Unassembled WGS sequence"/>
</dbReference>
<dbReference type="PANTHER" id="PTHR12892:SF12">
    <property type="entry name" value="RHOMBOID DOMAIN-CONTAINING PROTEIN"/>
    <property type="match status" value="1"/>
</dbReference>
<evidence type="ECO:0000259" key="2">
    <source>
        <dbReference type="Pfam" id="PF10277"/>
    </source>
</evidence>
<feature type="transmembrane region" description="Helical" evidence="1">
    <location>
        <begin position="81"/>
        <end position="102"/>
    </location>
</feature>
<evidence type="ECO:0000313" key="3">
    <source>
        <dbReference type="EMBL" id="CAJ0584703.1"/>
    </source>
</evidence>
<dbReference type="GO" id="GO:0005789">
    <property type="term" value="C:endoplasmic reticulum membrane"/>
    <property type="evidence" value="ECO:0007669"/>
    <property type="project" value="TreeGrafter"/>
</dbReference>
<proteinExistence type="predicted"/>
<organism evidence="3 4">
    <name type="scientific">Mesorhabditis spiculigera</name>
    <dbReference type="NCBI Taxonomy" id="96644"/>
    <lineage>
        <taxon>Eukaryota</taxon>
        <taxon>Metazoa</taxon>
        <taxon>Ecdysozoa</taxon>
        <taxon>Nematoda</taxon>
        <taxon>Chromadorea</taxon>
        <taxon>Rhabditida</taxon>
        <taxon>Rhabditina</taxon>
        <taxon>Rhabditomorpha</taxon>
        <taxon>Rhabditoidea</taxon>
        <taxon>Rhabditidae</taxon>
        <taxon>Mesorhabditinae</taxon>
        <taxon>Mesorhabditis</taxon>
    </lineage>
</organism>
<gene>
    <name evidence="3" type="ORF">MSPICULIGERA_LOCUS22748</name>
</gene>
<feature type="transmembrane region" description="Helical" evidence="1">
    <location>
        <begin position="31"/>
        <end position="51"/>
    </location>
</feature>
<protein>
    <recommendedName>
        <fullName evidence="2">CWH43-like N-terminal domain-containing protein</fullName>
    </recommendedName>
</protein>
<dbReference type="Pfam" id="PF10277">
    <property type="entry name" value="Frag1"/>
    <property type="match status" value="1"/>
</dbReference>
<dbReference type="GO" id="GO:0006506">
    <property type="term" value="P:GPI anchor biosynthetic process"/>
    <property type="evidence" value="ECO:0007669"/>
    <property type="project" value="TreeGrafter"/>
</dbReference>
<dbReference type="AlphaFoldDB" id="A0AA36G960"/>
<dbReference type="InterPro" id="IPR019402">
    <property type="entry name" value="CWH43_N"/>
</dbReference>
<dbReference type="InterPro" id="IPR039545">
    <property type="entry name" value="PGAP2"/>
</dbReference>
<accession>A0AA36G960</accession>
<sequence length="262" mass="30410">MWNMDRQPLIFTPLKSPAKLVEISGKTLKRFTLFLPVGALIAIFLVAVVFMRDAVVGYEWGCRLVYLPAISRLLNLRATRIIFEFIMGPFFLLSPGVVLLNYKQLRNPRDNHIRITTLCVMVTSGILQNIFLLALTFVGEREDGNLHTIFFCIFIVSTYLYFLSQTVLLKSSDYARKNIEKAQQNLRWKRRLLAVLSILLPFVFSLFFAHFLHCVPYSYELFCLSEYATVATIFAFHVTTVDLLQFDVLLVHRNYKPHRVKM</sequence>
<reference evidence="3" key="1">
    <citation type="submission" date="2023-06" db="EMBL/GenBank/DDBJ databases">
        <authorList>
            <person name="Delattre M."/>
        </authorList>
    </citation>
    <scope>NUCLEOTIDE SEQUENCE</scope>
    <source>
        <strain evidence="3">AF72</strain>
    </source>
</reference>
<evidence type="ECO:0000256" key="1">
    <source>
        <dbReference type="SAM" id="Phobius"/>
    </source>
</evidence>
<feature type="non-terminal residue" evidence="3">
    <location>
        <position position="262"/>
    </location>
</feature>
<feature type="domain" description="CWH43-like N-terminal" evidence="2">
    <location>
        <begin position="28"/>
        <end position="241"/>
    </location>
</feature>
<keyword evidence="1" id="KW-1133">Transmembrane helix</keyword>
<keyword evidence="1" id="KW-0472">Membrane</keyword>
<name>A0AA36G960_9BILA</name>
<dbReference type="EMBL" id="CATQJA010002700">
    <property type="protein sequence ID" value="CAJ0584703.1"/>
    <property type="molecule type" value="Genomic_DNA"/>
</dbReference>
<feature type="transmembrane region" description="Helical" evidence="1">
    <location>
        <begin position="114"/>
        <end position="136"/>
    </location>
</feature>
<dbReference type="GO" id="GO:0000139">
    <property type="term" value="C:Golgi membrane"/>
    <property type="evidence" value="ECO:0007669"/>
    <property type="project" value="InterPro"/>
</dbReference>
<keyword evidence="4" id="KW-1185">Reference proteome</keyword>
<keyword evidence="1" id="KW-0812">Transmembrane</keyword>